<organism evidence="2 3">
    <name type="scientific">Microcella pacifica</name>
    <dbReference type="NCBI Taxonomy" id="2591847"/>
    <lineage>
        <taxon>Bacteria</taxon>
        <taxon>Bacillati</taxon>
        <taxon>Actinomycetota</taxon>
        <taxon>Actinomycetes</taxon>
        <taxon>Micrococcales</taxon>
        <taxon>Microbacteriaceae</taxon>
        <taxon>Microcella</taxon>
    </lineage>
</organism>
<name>A0A9E5MKD8_9MICO</name>
<dbReference type="Proteomes" id="UP000818266">
    <property type="component" value="Unassembled WGS sequence"/>
</dbReference>
<dbReference type="InterPro" id="IPR032330">
    <property type="entry name" value="EF-G-binding_C"/>
</dbReference>
<protein>
    <submittedName>
        <fullName evidence="2">FBP domain-containing protein</fullName>
    </submittedName>
</protein>
<evidence type="ECO:0000313" key="2">
    <source>
        <dbReference type="EMBL" id="NHF62506.1"/>
    </source>
</evidence>
<reference evidence="2 3" key="2">
    <citation type="submission" date="2020-03" db="EMBL/GenBank/DDBJ databases">
        <title>Chryseoglobus sp. isolated from a deep-sea seamount.</title>
        <authorList>
            <person name="Zhang D.-C."/>
        </authorList>
    </citation>
    <scope>NUCLEOTIDE SEQUENCE [LARGE SCALE GENOMIC DNA]</scope>
    <source>
        <strain evidence="2 3">KN1116</strain>
    </source>
</reference>
<dbReference type="AlphaFoldDB" id="A0A9E5MKD8"/>
<dbReference type="EMBL" id="VIKT02000005">
    <property type="protein sequence ID" value="NHF62506.1"/>
    <property type="molecule type" value="Genomic_DNA"/>
</dbReference>
<accession>A0A9E5MKD8</accession>
<comment type="caution">
    <text evidence="2">The sequence shown here is derived from an EMBL/GenBank/DDBJ whole genome shotgun (WGS) entry which is preliminary data.</text>
</comment>
<sequence>MRELTAEQIRGSIVNATEAEIARMPLPGLYETLWDEREYLGWRDPDGSPRGYIVHWVDDRPVGFMVRAASSTLRPGIGAMCSFCHTPQPSTQVLMFSAPKGGAAGRDGNTIGTYLCADLACSMMIRMLAATSELTLSRSEVVARRSAGLTERLQRFTTNLLKTA</sequence>
<reference evidence="2 3" key="1">
    <citation type="submission" date="2019-06" db="EMBL/GenBank/DDBJ databases">
        <authorList>
            <person name="De-Chao Zhang Q."/>
        </authorList>
    </citation>
    <scope>NUCLEOTIDE SEQUENCE [LARGE SCALE GENOMIC DNA]</scope>
    <source>
        <strain evidence="2 3">KN1116</strain>
    </source>
</reference>
<proteinExistence type="predicted"/>
<dbReference type="Pfam" id="PF16571">
    <property type="entry name" value="FBP_C"/>
    <property type="match status" value="1"/>
</dbReference>
<evidence type="ECO:0000313" key="3">
    <source>
        <dbReference type="Proteomes" id="UP000818266"/>
    </source>
</evidence>
<keyword evidence="3" id="KW-1185">Reference proteome</keyword>
<feature type="domain" description="Elongation factor G-binding protein C-terminal treble-clef zinc-finger" evidence="1">
    <location>
        <begin position="8"/>
        <end position="159"/>
    </location>
</feature>
<evidence type="ECO:0000259" key="1">
    <source>
        <dbReference type="Pfam" id="PF16571"/>
    </source>
</evidence>
<dbReference type="RefSeq" id="WP_165638051.1">
    <property type="nucleotide sequence ID" value="NZ_JAVJPO010000002.1"/>
</dbReference>
<gene>
    <name evidence="2" type="ORF">FK219_004505</name>
</gene>